<feature type="region of interest" description="Disordered" evidence="6">
    <location>
        <begin position="34"/>
        <end position="74"/>
    </location>
</feature>
<dbReference type="InterPro" id="IPR036388">
    <property type="entry name" value="WH-like_DNA-bd_sf"/>
</dbReference>
<keyword evidence="4 5" id="KW-0539">Nucleus</keyword>
<dbReference type="PRINTS" id="PR00053">
    <property type="entry name" value="FORKHEAD"/>
</dbReference>
<dbReference type="PANTHER" id="PTHR46078:SF2">
    <property type="entry name" value="FORK-HEAD DOMAIN-CONTAINING PROTEIN"/>
    <property type="match status" value="1"/>
</dbReference>
<evidence type="ECO:0000256" key="5">
    <source>
        <dbReference type="PROSITE-ProRule" id="PRU00089"/>
    </source>
</evidence>
<dbReference type="InterPro" id="IPR018122">
    <property type="entry name" value="TF_fork_head_CS_1"/>
</dbReference>
<evidence type="ECO:0000259" key="7">
    <source>
        <dbReference type="PROSITE" id="PS50039"/>
    </source>
</evidence>
<keyword evidence="1" id="KW-0805">Transcription regulation</keyword>
<evidence type="ECO:0000256" key="3">
    <source>
        <dbReference type="ARBA" id="ARBA00023163"/>
    </source>
</evidence>
<feature type="region of interest" description="Disordered" evidence="6">
    <location>
        <begin position="299"/>
        <end position="334"/>
    </location>
</feature>
<dbReference type="Proteomes" id="UP001217089">
    <property type="component" value="Unassembled WGS sequence"/>
</dbReference>
<dbReference type="PROSITE" id="PS50039">
    <property type="entry name" value="FORK_HEAD_3"/>
    <property type="match status" value="1"/>
</dbReference>
<evidence type="ECO:0000256" key="6">
    <source>
        <dbReference type="SAM" id="MobiDB-lite"/>
    </source>
</evidence>
<protein>
    <recommendedName>
        <fullName evidence="7">Fork-head domain-containing protein</fullName>
    </recommendedName>
</protein>
<dbReference type="PROSITE" id="PS00658">
    <property type="entry name" value="FORK_HEAD_2"/>
    <property type="match status" value="1"/>
</dbReference>
<dbReference type="SUPFAM" id="SSF46785">
    <property type="entry name" value="Winged helix' DNA-binding domain"/>
    <property type="match status" value="1"/>
</dbReference>
<sequence length="368" mass="39870">MAELESSLTALEWLPHLTVGGAMAGTAIGKEGANNGQLSKAHGGQIALRKAPNSPLDTNATLDQNDATNHRDGKPPYSYANLITFAINSSSKKKMTLSEIYQWICDNFPYYKDAGNGWKNSIRHNLSLNKCFLKVPRSKDDPGKGPYSPEIGLNNSNSLGSAPTLAAVNVQVTRVPVAPSNQPIQSQPGSFVENNPGIEDLSASFRTLYRSMFEGSQGEKSQGLPSSTDFLHNVDALKESLRLAGTGSYDLQNIDISQFQNLMDTMKQADSNNWMLNQDQFSDLASSLNNFFNQAGLGQSNQQSQQTGNTGFSSSSSPVITSLTNSSSTQSGYSPLSNQAVIVQPTQSAQIELKDDIEEDDFNWDKLL</sequence>
<evidence type="ECO:0000256" key="2">
    <source>
        <dbReference type="ARBA" id="ARBA00023125"/>
    </source>
</evidence>
<dbReference type="InterPro" id="IPR036390">
    <property type="entry name" value="WH_DNA-bd_sf"/>
</dbReference>
<dbReference type="Gene3D" id="1.10.10.10">
    <property type="entry name" value="Winged helix-like DNA-binding domain superfamily/Winged helix DNA-binding domain"/>
    <property type="match status" value="1"/>
</dbReference>
<comment type="subcellular location">
    <subcellularLocation>
        <location evidence="5">Nucleus</location>
    </subcellularLocation>
</comment>
<feature type="compositionally biased region" description="Low complexity" evidence="6">
    <location>
        <begin position="299"/>
        <end position="328"/>
    </location>
</feature>
<organism evidence="8 9">
    <name type="scientific">Tegillarca granosa</name>
    <name type="common">Malaysian cockle</name>
    <name type="synonym">Anadara granosa</name>
    <dbReference type="NCBI Taxonomy" id="220873"/>
    <lineage>
        <taxon>Eukaryota</taxon>
        <taxon>Metazoa</taxon>
        <taxon>Spiralia</taxon>
        <taxon>Lophotrochozoa</taxon>
        <taxon>Mollusca</taxon>
        <taxon>Bivalvia</taxon>
        <taxon>Autobranchia</taxon>
        <taxon>Pteriomorphia</taxon>
        <taxon>Arcoida</taxon>
        <taxon>Arcoidea</taxon>
        <taxon>Arcidae</taxon>
        <taxon>Tegillarca</taxon>
    </lineage>
</organism>
<dbReference type="PANTHER" id="PTHR46078">
    <property type="entry name" value="FORKHEAD BOX PROTEIN J2 FAMILY MEMBER"/>
    <property type="match status" value="1"/>
</dbReference>
<name>A0ABQ9FWU4_TEGGR</name>
<dbReference type="SMART" id="SM00339">
    <property type="entry name" value="FH"/>
    <property type="match status" value="1"/>
</dbReference>
<dbReference type="PROSITE" id="PS00657">
    <property type="entry name" value="FORK_HEAD_1"/>
    <property type="match status" value="1"/>
</dbReference>
<dbReference type="InterPro" id="IPR030456">
    <property type="entry name" value="TF_fork_head_CS_2"/>
</dbReference>
<reference evidence="8 9" key="1">
    <citation type="submission" date="2022-12" db="EMBL/GenBank/DDBJ databases">
        <title>Chromosome-level genome of Tegillarca granosa.</title>
        <authorList>
            <person name="Kim J."/>
        </authorList>
    </citation>
    <scope>NUCLEOTIDE SEQUENCE [LARGE SCALE GENOMIC DNA]</scope>
    <source>
        <strain evidence="8">Teg-2019</strain>
        <tissue evidence="8">Adductor muscle</tissue>
    </source>
</reference>
<feature type="compositionally biased region" description="Polar residues" evidence="6">
    <location>
        <begin position="55"/>
        <end position="67"/>
    </location>
</feature>
<dbReference type="InterPro" id="IPR045912">
    <property type="entry name" value="FOXJ2/3-like"/>
</dbReference>
<accession>A0ABQ9FWU4</accession>
<keyword evidence="2 5" id="KW-0238">DNA-binding</keyword>
<feature type="domain" description="Fork-head" evidence="7">
    <location>
        <begin position="74"/>
        <end position="147"/>
    </location>
</feature>
<keyword evidence="3" id="KW-0804">Transcription</keyword>
<keyword evidence="9" id="KW-1185">Reference proteome</keyword>
<evidence type="ECO:0000256" key="1">
    <source>
        <dbReference type="ARBA" id="ARBA00023015"/>
    </source>
</evidence>
<dbReference type="InterPro" id="IPR001766">
    <property type="entry name" value="Fork_head_dom"/>
</dbReference>
<dbReference type="CDD" id="cd20052">
    <property type="entry name" value="FH_FOXJ3"/>
    <property type="match status" value="1"/>
</dbReference>
<feature type="DNA-binding region" description="Fork-head" evidence="5">
    <location>
        <begin position="74"/>
        <end position="147"/>
    </location>
</feature>
<dbReference type="EMBL" id="JARBDR010000141">
    <property type="protein sequence ID" value="KAJ8320220.1"/>
    <property type="molecule type" value="Genomic_DNA"/>
</dbReference>
<dbReference type="Pfam" id="PF00250">
    <property type="entry name" value="Forkhead"/>
    <property type="match status" value="1"/>
</dbReference>
<evidence type="ECO:0000256" key="4">
    <source>
        <dbReference type="ARBA" id="ARBA00023242"/>
    </source>
</evidence>
<proteinExistence type="predicted"/>
<evidence type="ECO:0000313" key="9">
    <source>
        <dbReference type="Proteomes" id="UP001217089"/>
    </source>
</evidence>
<gene>
    <name evidence="8" type="ORF">KUTeg_001807</name>
</gene>
<evidence type="ECO:0000313" key="8">
    <source>
        <dbReference type="EMBL" id="KAJ8320220.1"/>
    </source>
</evidence>
<comment type="caution">
    <text evidence="8">The sequence shown here is derived from an EMBL/GenBank/DDBJ whole genome shotgun (WGS) entry which is preliminary data.</text>
</comment>